<comment type="catalytic activity">
    <reaction evidence="11">
        <text>O-phospho-D-serine + H2O = D-serine + phosphate</text>
        <dbReference type="Rhea" id="RHEA:24873"/>
        <dbReference type="ChEBI" id="CHEBI:15377"/>
        <dbReference type="ChEBI" id="CHEBI:35247"/>
        <dbReference type="ChEBI" id="CHEBI:43474"/>
        <dbReference type="ChEBI" id="CHEBI:58680"/>
        <dbReference type="EC" id="3.1.3.3"/>
    </reaction>
</comment>
<evidence type="ECO:0000256" key="6">
    <source>
        <dbReference type="ARBA" id="ARBA00022801"/>
    </source>
</evidence>
<reference evidence="14" key="1">
    <citation type="submission" date="2020-06" db="EMBL/GenBank/DDBJ databases">
        <title>Isolation of Planomicrobium glaciei.</title>
        <authorList>
            <person name="Malisova L."/>
            <person name="Safrankova R."/>
            <person name="Jakubu V."/>
            <person name="Spanelova P."/>
        </authorList>
    </citation>
    <scope>NUCLEOTIDE SEQUENCE [LARGE SCALE GENOMIC DNA]</scope>
    <source>
        <strain evidence="14">NRL-ATB46093</strain>
    </source>
</reference>
<comment type="catalytic activity">
    <reaction evidence="10">
        <text>O-phospho-L-serine + H2O = L-serine + phosphate</text>
        <dbReference type="Rhea" id="RHEA:21208"/>
        <dbReference type="ChEBI" id="CHEBI:15377"/>
        <dbReference type="ChEBI" id="CHEBI:33384"/>
        <dbReference type="ChEBI" id="CHEBI:43474"/>
        <dbReference type="ChEBI" id="CHEBI:57524"/>
        <dbReference type="EC" id="3.1.3.3"/>
    </reaction>
</comment>
<dbReference type="NCBIfam" id="NF007103">
    <property type="entry name" value="PRK09552.1"/>
    <property type="match status" value="1"/>
</dbReference>
<dbReference type="InterPro" id="IPR023214">
    <property type="entry name" value="HAD_sf"/>
</dbReference>
<comment type="similarity">
    <text evidence="12">Belongs to the HAD-like hydrolase superfamily. MtnX family.</text>
</comment>
<organism evidence="13 14">
    <name type="scientific">Planococcus glaciei</name>
    <dbReference type="NCBI Taxonomy" id="459472"/>
    <lineage>
        <taxon>Bacteria</taxon>
        <taxon>Bacillati</taxon>
        <taxon>Bacillota</taxon>
        <taxon>Bacilli</taxon>
        <taxon>Bacillales</taxon>
        <taxon>Caryophanaceae</taxon>
        <taxon>Planococcus</taxon>
    </lineage>
</organism>
<comment type="pathway">
    <text evidence="2">Amino-acid biosynthesis; L-serine biosynthesis; L-serine from 3-phospho-D-glycerate: step 3/3.</text>
</comment>
<dbReference type="HAMAP" id="MF_01680">
    <property type="entry name" value="Salvage_MtnX"/>
    <property type="match status" value="1"/>
</dbReference>
<comment type="cofactor">
    <cofactor evidence="1">
        <name>Mg(2+)</name>
        <dbReference type="ChEBI" id="CHEBI:18420"/>
    </cofactor>
</comment>
<evidence type="ECO:0000313" key="13">
    <source>
        <dbReference type="EMBL" id="QKX50235.1"/>
    </source>
</evidence>
<evidence type="ECO:0000256" key="4">
    <source>
        <dbReference type="ARBA" id="ARBA00022605"/>
    </source>
</evidence>
<dbReference type="SUPFAM" id="SSF56784">
    <property type="entry name" value="HAD-like"/>
    <property type="match status" value="1"/>
</dbReference>
<dbReference type="Gene3D" id="3.90.1470.20">
    <property type="match status" value="1"/>
</dbReference>
<evidence type="ECO:0000256" key="5">
    <source>
        <dbReference type="ARBA" id="ARBA00022723"/>
    </source>
</evidence>
<dbReference type="InterPro" id="IPR017718">
    <property type="entry name" value="HAD-SF_hydro_IB_MtnX"/>
</dbReference>
<keyword evidence="14" id="KW-1185">Reference proteome</keyword>
<comment type="function">
    <text evidence="12">Dephosphorylates 2-hydroxy-3-keto-5-methylthiopentenyl-1-phosphate (HK-MTPenyl-1-P) yielding 1,2-dihydroxy-3-keto-5-methylthiopentene (DHK-MTPene).</text>
</comment>
<dbReference type="InterPro" id="IPR006384">
    <property type="entry name" value="HAD_hydro_PyrdxlP_Pase-like"/>
</dbReference>
<evidence type="ECO:0000313" key="14">
    <source>
        <dbReference type="Proteomes" id="UP000509222"/>
    </source>
</evidence>
<dbReference type="Gene3D" id="3.40.50.1000">
    <property type="entry name" value="HAD superfamily/HAD-like"/>
    <property type="match status" value="1"/>
</dbReference>
<dbReference type="Pfam" id="PF12710">
    <property type="entry name" value="HAD"/>
    <property type="match status" value="1"/>
</dbReference>
<keyword evidence="6 12" id="KW-0378">Hydrolase</keyword>
<evidence type="ECO:0000256" key="12">
    <source>
        <dbReference type="HAMAP-Rule" id="MF_01680"/>
    </source>
</evidence>
<keyword evidence="8 12" id="KW-0486">Methionine biosynthesis</keyword>
<dbReference type="InterPro" id="IPR050582">
    <property type="entry name" value="HAD-like_SerB"/>
</dbReference>
<protein>
    <recommendedName>
        <fullName evidence="12">2-hydroxy-3-keto-5-methylthiopentenyl-1-phosphate phosphatase</fullName>
        <shortName evidence="12">HK-MTPenyl-1-P phosphatase</shortName>
        <ecNumber evidence="12">3.1.3.87</ecNumber>
    </recommendedName>
</protein>
<dbReference type="PANTHER" id="PTHR43344">
    <property type="entry name" value="PHOSPHOSERINE PHOSPHATASE"/>
    <property type="match status" value="1"/>
</dbReference>
<dbReference type="NCBIfam" id="TIGR01488">
    <property type="entry name" value="HAD-SF-IB"/>
    <property type="match status" value="1"/>
</dbReference>
<evidence type="ECO:0000256" key="11">
    <source>
        <dbReference type="ARBA" id="ARBA00048523"/>
    </source>
</evidence>
<proteinExistence type="inferred from homology"/>
<comment type="similarity">
    <text evidence="3">Belongs to the HAD-like hydrolase superfamily. SerB family.</text>
</comment>
<dbReference type="AlphaFoldDB" id="A0A7H8Q9W6"/>
<accession>A0A7H8Q9W6</accession>
<dbReference type="GO" id="GO:0005737">
    <property type="term" value="C:cytoplasm"/>
    <property type="evidence" value="ECO:0007669"/>
    <property type="project" value="TreeGrafter"/>
</dbReference>
<dbReference type="CDD" id="cd07524">
    <property type="entry name" value="HAD_Pase"/>
    <property type="match status" value="1"/>
</dbReference>
<name>A0A7H8Q9W6_9BACL</name>
<dbReference type="UniPathway" id="UPA00904">
    <property type="reaction ID" value="UER00877"/>
</dbReference>
<evidence type="ECO:0000256" key="3">
    <source>
        <dbReference type="ARBA" id="ARBA00009184"/>
    </source>
</evidence>
<dbReference type="GO" id="GO:0006564">
    <property type="term" value="P:L-serine biosynthetic process"/>
    <property type="evidence" value="ECO:0007669"/>
    <property type="project" value="UniProtKB-KW"/>
</dbReference>
<dbReference type="EC" id="3.1.3.87" evidence="12"/>
<keyword evidence="4 12" id="KW-0028">Amino-acid biosynthesis</keyword>
<dbReference type="EMBL" id="CP051177">
    <property type="protein sequence ID" value="QKX50235.1"/>
    <property type="molecule type" value="Genomic_DNA"/>
</dbReference>
<comment type="catalytic activity">
    <reaction evidence="12">
        <text>2-hydroxy-5-methylsulfanyl-3-oxopent-1-enyl phosphate + H2O = 1,2-dihydroxy-5-(methylsulfanyl)pent-1-en-3-one + phosphate</text>
        <dbReference type="Rhea" id="RHEA:14481"/>
        <dbReference type="ChEBI" id="CHEBI:15377"/>
        <dbReference type="ChEBI" id="CHEBI:43474"/>
        <dbReference type="ChEBI" id="CHEBI:49252"/>
        <dbReference type="ChEBI" id="CHEBI:59505"/>
        <dbReference type="EC" id="3.1.3.87"/>
    </reaction>
</comment>
<dbReference type="GO" id="GO:0019509">
    <property type="term" value="P:L-methionine salvage from methylthioadenosine"/>
    <property type="evidence" value="ECO:0007669"/>
    <property type="project" value="UniProtKB-UniRule"/>
</dbReference>
<evidence type="ECO:0000256" key="8">
    <source>
        <dbReference type="ARBA" id="ARBA00023167"/>
    </source>
</evidence>
<keyword evidence="9" id="KW-0718">Serine biosynthesis</keyword>
<dbReference type="NCBIfam" id="TIGR01489">
    <property type="entry name" value="DKMTPPase-SF"/>
    <property type="match status" value="1"/>
</dbReference>
<dbReference type="GO" id="GO:0043716">
    <property type="term" value="F:2-hydroxy-3-keto-5-methylthiopentenyl-1-phosphate phosphatase activity"/>
    <property type="evidence" value="ECO:0007669"/>
    <property type="project" value="UniProtKB-UniRule"/>
</dbReference>
<gene>
    <name evidence="12" type="primary">mtnX</name>
    <name evidence="13" type="ORF">HF394_06335</name>
</gene>
<evidence type="ECO:0000256" key="7">
    <source>
        <dbReference type="ARBA" id="ARBA00022842"/>
    </source>
</evidence>
<evidence type="ECO:0000256" key="2">
    <source>
        <dbReference type="ARBA" id="ARBA00005135"/>
    </source>
</evidence>
<dbReference type="NCBIfam" id="TIGR03333">
    <property type="entry name" value="salvage_mtnX"/>
    <property type="match status" value="1"/>
</dbReference>
<dbReference type="InterPro" id="IPR036412">
    <property type="entry name" value="HAD-like_sf"/>
</dbReference>
<sequence>MGVSMLSKPVIFCDFDGTVTNNDNIIAIMKKFNPPGWEPIKDDILSQRVSIKEGVAKMFSLLPSTKKDDIIRYVLEQAEIRDGFAEFVAYAKEQNIPLYIVSGGIDFFVLPLLEPFGPFAGIYCNEADFSGETIQINFPHGCDGDCTSQGCGCCKPSIIRKLLEGGSKSIVIGDSITDLEAAKRADLVIARDFLIEKCGELGLPYEPFENFRDVTSIIDARLGVKL</sequence>
<keyword evidence="5" id="KW-0479">Metal-binding</keyword>
<dbReference type="PANTHER" id="PTHR43344:SF2">
    <property type="entry name" value="PHOSPHOSERINE PHOSPHATASE"/>
    <property type="match status" value="1"/>
</dbReference>
<dbReference type="GO" id="GO:0000287">
    <property type="term" value="F:magnesium ion binding"/>
    <property type="evidence" value="ECO:0007669"/>
    <property type="project" value="TreeGrafter"/>
</dbReference>
<evidence type="ECO:0000256" key="10">
    <source>
        <dbReference type="ARBA" id="ARBA00048138"/>
    </source>
</evidence>
<keyword evidence="7" id="KW-0460">Magnesium</keyword>
<evidence type="ECO:0000256" key="9">
    <source>
        <dbReference type="ARBA" id="ARBA00023299"/>
    </source>
</evidence>
<comment type="pathway">
    <text evidence="12">Amino-acid biosynthesis; L-methionine biosynthesis via salvage pathway; L-methionine from S-methyl-5-thio-alpha-D-ribose 1-phosphate: step 4/6.</text>
</comment>
<dbReference type="GO" id="GO:0036424">
    <property type="term" value="F:L-phosphoserine phosphatase activity"/>
    <property type="evidence" value="ECO:0007669"/>
    <property type="project" value="TreeGrafter"/>
</dbReference>
<dbReference type="Proteomes" id="UP000509222">
    <property type="component" value="Chromosome"/>
</dbReference>
<evidence type="ECO:0000256" key="1">
    <source>
        <dbReference type="ARBA" id="ARBA00001946"/>
    </source>
</evidence>